<dbReference type="CDD" id="cd05005">
    <property type="entry name" value="SIS_PHI"/>
    <property type="match status" value="1"/>
</dbReference>
<sequence length="183" mass="19165">MTKTPYAADMLGELTEALTGIAEERTESFAALLLGARRVFVAGAGRSGLMMRAFAMRLMHLGLNAHVVGDTATPGLRADDVLVVGSGSGETGSLAAMAEQAKRLGAAVALVTASSASRIGRSADEVVRIPGATNAEREAPSVQPMGSLFEQALLLYLDALVLRLMERLAITEDAMKARHANLE</sequence>
<accession>A0ABS3WFT7</accession>
<reference evidence="3 4" key="1">
    <citation type="submission" date="2021-03" db="EMBL/GenBank/DDBJ databases">
        <title>Paenibacillus artemisicola MWE-103 whole genome sequence.</title>
        <authorList>
            <person name="Ham Y.J."/>
        </authorList>
    </citation>
    <scope>NUCLEOTIDE SEQUENCE [LARGE SCALE GENOMIC DNA]</scope>
    <source>
        <strain evidence="3 4">MWE-103</strain>
    </source>
</reference>
<evidence type="ECO:0000313" key="3">
    <source>
        <dbReference type="EMBL" id="MBO7747172.1"/>
    </source>
</evidence>
<dbReference type="Proteomes" id="UP000670947">
    <property type="component" value="Unassembled WGS sequence"/>
</dbReference>
<gene>
    <name evidence="3" type="primary">hxlB</name>
    <name evidence="3" type="ORF">I8J29_23500</name>
</gene>
<dbReference type="InterPro" id="IPR046348">
    <property type="entry name" value="SIS_dom_sf"/>
</dbReference>
<dbReference type="EMBL" id="JAGGDJ010000029">
    <property type="protein sequence ID" value="MBO7747172.1"/>
    <property type="molecule type" value="Genomic_DNA"/>
</dbReference>
<comment type="caution">
    <text evidence="3">The sequence shown here is derived from an EMBL/GenBank/DDBJ whole genome shotgun (WGS) entry which is preliminary data.</text>
</comment>
<organism evidence="3 4">
    <name type="scientific">Paenibacillus artemisiicola</name>
    <dbReference type="NCBI Taxonomy" id="1172618"/>
    <lineage>
        <taxon>Bacteria</taxon>
        <taxon>Bacillati</taxon>
        <taxon>Bacillota</taxon>
        <taxon>Bacilli</taxon>
        <taxon>Bacillales</taxon>
        <taxon>Paenibacillaceae</taxon>
        <taxon>Paenibacillus</taxon>
    </lineage>
</organism>
<feature type="domain" description="SIS" evidence="2">
    <location>
        <begin position="29"/>
        <end position="170"/>
    </location>
</feature>
<dbReference type="Pfam" id="PF01380">
    <property type="entry name" value="SIS"/>
    <property type="match status" value="1"/>
</dbReference>
<evidence type="ECO:0000259" key="2">
    <source>
        <dbReference type="PROSITE" id="PS51464"/>
    </source>
</evidence>
<dbReference type="PANTHER" id="PTHR43443:SF1">
    <property type="entry name" value="3-HEXULOSE-6-PHOSPHATE ISOMERASE"/>
    <property type="match status" value="1"/>
</dbReference>
<dbReference type="InterPro" id="IPR001347">
    <property type="entry name" value="SIS_dom"/>
</dbReference>
<keyword evidence="4" id="KW-1185">Reference proteome</keyword>
<comment type="similarity">
    <text evidence="1">Belongs to the SIS family. PHI subfamily.</text>
</comment>
<dbReference type="RefSeq" id="WP_208849893.1">
    <property type="nucleotide sequence ID" value="NZ_JAGGDJ010000029.1"/>
</dbReference>
<protein>
    <submittedName>
        <fullName evidence="3">6-phospho-3-hexuloisomerase</fullName>
    </submittedName>
</protein>
<evidence type="ECO:0000313" key="4">
    <source>
        <dbReference type="Proteomes" id="UP000670947"/>
    </source>
</evidence>
<evidence type="ECO:0000256" key="1">
    <source>
        <dbReference type="ARBA" id="ARBA00009235"/>
    </source>
</evidence>
<dbReference type="Gene3D" id="3.40.50.10490">
    <property type="entry name" value="Glucose-6-phosphate isomerase like protein, domain 1"/>
    <property type="match status" value="1"/>
</dbReference>
<dbReference type="NCBIfam" id="TIGR03127">
    <property type="entry name" value="RuMP_HxlB"/>
    <property type="match status" value="1"/>
</dbReference>
<dbReference type="SUPFAM" id="SSF53697">
    <property type="entry name" value="SIS domain"/>
    <property type="match status" value="1"/>
</dbReference>
<dbReference type="InterPro" id="IPR017552">
    <property type="entry name" value="PHI/rmpB"/>
</dbReference>
<name>A0ABS3WFT7_9BACL</name>
<dbReference type="PROSITE" id="PS51464">
    <property type="entry name" value="SIS"/>
    <property type="match status" value="1"/>
</dbReference>
<proteinExistence type="inferred from homology"/>
<dbReference type="PANTHER" id="PTHR43443">
    <property type="entry name" value="3-HEXULOSE-6-PHOSPHATE ISOMERASE"/>
    <property type="match status" value="1"/>
</dbReference>